<evidence type="ECO:0000313" key="7">
    <source>
        <dbReference type="EMBL" id="KAK7756185.1"/>
    </source>
</evidence>
<feature type="compositionally biased region" description="Low complexity" evidence="6">
    <location>
        <begin position="223"/>
        <end position="234"/>
    </location>
</feature>
<comment type="caution">
    <text evidence="7">The sequence shown here is derived from an EMBL/GenBank/DDBJ whole genome shotgun (WGS) entry which is preliminary data.</text>
</comment>
<feature type="region of interest" description="Disordered" evidence="6">
    <location>
        <begin position="1"/>
        <end position="74"/>
    </location>
</feature>
<dbReference type="Pfam" id="PF06179">
    <property type="entry name" value="Med22"/>
    <property type="match status" value="1"/>
</dbReference>
<sequence length="253" mass="27329">MASQQEDNVQQACGSSDPGGVAAKTQTLKLSPSPAPDAGFDKNEDEGGEAQQPRPGPVPARPESSPLRRRRHPGAFATPEEVQAAEEAADEQFDQYKPQRANHVESILDRQNRAIAAVLTRFREMVKAVTEPLPKQGAILEAARLNVLEMDTQTAAFIKEVKDLYILNREIKILWMQGPLDKPGGDHAQAASIAEKIVRVNDLYTKVQDMIVKQHVQEMKAQAEAAAVAGSSADDGGDGKKPAGGDEAMDETK</sequence>
<protein>
    <submittedName>
        <fullName evidence="7">Uncharacterized protein</fullName>
    </submittedName>
</protein>
<dbReference type="GO" id="GO:0016592">
    <property type="term" value="C:mediator complex"/>
    <property type="evidence" value="ECO:0007669"/>
    <property type="project" value="InterPro"/>
</dbReference>
<organism evidence="7 8">
    <name type="scientific">Diatrype stigma</name>
    <dbReference type="NCBI Taxonomy" id="117547"/>
    <lineage>
        <taxon>Eukaryota</taxon>
        <taxon>Fungi</taxon>
        <taxon>Dikarya</taxon>
        <taxon>Ascomycota</taxon>
        <taxon>Pezizomycotina</taxon>
        <taxon>Sordariomycetes</taxon>
        <taxon>Xylariomycetidae</taxon>
        <taxon>Xylariales</taxon>
        <taxon>Diatrypaceae</taxon>
        <taxon>Diatrype</taxon>
    </lineage>
</organism>
<feature type="region of interest" description="Disordered" evidence="6">
    <location>
        <begin position="223"/>
        <end position="253"/>
    </location>
</feature>
<evidence type="ECO:0000313" key="8">
    <source>
        <dbReference type="Proteomes" id="UP001320420"/>
    </source>
</evidence>
<feature type="compositionally biased region" description="Polar residues" evidence="6">
    <location>
        <begin position="1"/>
        <end position="14"/>
    </location>
</feature>
<dbReference type="Proteomes" id="UP001320420">
    <property type="component" value="Unassembled WGS sequence"/>
</dbReference>
<keyword evidence="3" id="KW-0805">Transcription regulation</keyword>
<accession>A0AAN9YW94</accession>
<keyword evidence="5" id="KW-0539">Nucleus</keyword>
<gene>
    <name evidence="7" type="ORF">SLS62_001778</name>
</gene>
<dbReference type="EMBL" id="JAKJXP020000008">
    <property type="protein sequence ID" value="KAK7756185.1"/>
    <property type="molecule type" value="Genomic_DNA"/>
</dbReference>
<evidence type="ECO:0000256" key="1">
    <source>
        <dbReference type="ARBA" id="ARBA00004123"/>
    </source>
</evidence>
<feature type="compositionally biased region" description="Basic and acidic residues" evidence="6">
    <location>
        <begin position="237"/>
        <end position="253"/>
    </location>
</feature>
<dbReference type="AlphaFoldDB" id="A0AAN9YW94"/>
<comment type="subcellular location">
    <subcellularLocation>
        <location evidence="1">Nucleus</location>
    </subcellularLocation>
</comment>
<dbReference type="GO" id="GO:0003712">
    <property type="term" value="F:transcription coregulator activity"/>
    <property type="evidence" value="ECO:0007669"/>
    <property type="project" value="InterPro"/>
</dbReference>
<evidence type="ECO:0000256" key="5">
    <source>
        <dbReference type="ARBA" id="ARBA00023242"/>
    </source>
</evidence>
<evidence type="ECO:0000256" key="2">
    <source>
        <dbReference type="ARBA" id="ARBA00005942"/>
    </source>
</evidence>
<evidence type="ECO:0000256" key="4">
    <source>
        <dbReference type="ARBA" id="ARBA00023163"/>
    </source>
</evidence>
<name>A0AAN9YW94_9PEZI</name>
<dbReference type="GO" id="GO:0006357">
    <property type="term" value="P:regulation of transcription by RNA polymerase II"/>
    <property type="evidence" value="ECO:0007669"/>
    <property type="project" value="InterPro"/>
</dbReference>
<proteinExistence type="inferred from homology"/>
<comment type="similarity">
    <text evidence="2">Belongs to the Mediator complex subunit 22 family.</text>
</comment>
<reference evidence="7 8" key="1">
    <citation type="submission" date="2024-02" db="EMBL/GenBank/DDBJ databases">
        <title>De novo assembly and annotation of 12 fungi associated with fruit tree decline syndrome in Ontario, Canada.</title>
        <authorList>
            <person name="Sulman M."/>
            <person name="Ellouze W."/>
            <person name="Ilyukhin E."/>
        </authorList>
    </citation>
    <scope>NUCLEOTIDE SEQUENCE [LARGE SCALE GENOMIC DNA]</scope>
    <source>
        <strain evidence="7 8">M11/M66-122</strain>
    </source>
</reference>
<keyword evidence="8" id="KW-1185">Reference proteome</keyword>
<keyword evidence="4" id="KW-0804">Transcription</keyword>
<evidence type="ECO:0000256" key="3">
    <source>
        <dbReference type="ARBA" id="ARBA00023015"/>
    </source>
</evidence>
<dbReference type="InterPro" id="IPR009332">
    <property type="entry name" value="Med22"/>
</dbReference>
<evidence type="ECO:0000256" key="6">
    <source>
        <dbReference type="SAM" id="MobiDB-lite"/>
    </source>
</evidence>